<protein>
    <submittedName>
        <fullName evidence="1">Uncharacterized protein</fullName>
    </submittedName>
</protein>
<name>A0A6C0HSM7_9ZZZZ</name>
<accession>A0A6C0HSM7</accession>
<dbReference type="EMBL" id="MN740006">
    <property type="protein sequence ID" value="QHT83135.1"/>
    <property type="molecule type" value="Genomic_DNA"/>
</dbReference>
<dbReference type="AlphaFoldDB" id="A0A6C0HSM7"/>
<proteinExistence type="predicted"/>
<sequence>MIGTFEEISRNVYADKSIVIQRKLDCKSKFLGLQGIPQEELEEERRENNGLTIWELRMTLIQHIAQIKINRPNIFDYIPEIPARFNSMQVIFNLIGDCRNIKPQTLCRLYKNIDEMLLICENISSSDLPEFVGLLKKTHKKITSFYLSHPYRTLELSDTLSEKILTVEACLTPPFLPYIKGKMEPPKWMVPTTVNTMNEACKIHQTRKFIKKEGMDLFVLLSLSPKLPSTLWKIVAHYAVDVEKIKFRLFDVVTDQMLIQAKFSHLIHCRQMDLGWGRPIFIITV</sequence>
<organism evidence="1">
    <name type="scientific">viral metagenome</name>
    <dbReference type="NCBI Taxonomy" id="1070528"/>
    <lineage>
        <taxon>unclassified sequences</taxon>
        <taxon>metagenomes</taxon>
        <taxon>organismal metagenomes</taxon>
    </lineage>
</organism>
<reference evidence="1" key="1">
    <citation type="journal article" date="2020" name="Nature">
        <title>Giant virus diversity and host interactions through global metagenomics.</title>
        <authorList>
            <person name="Schulz F."/>
            <person name="Roux S."/>
            <person name="Paez-Espino D."/>
            <person name="Jungbluth S."/>
            <person name="Walsh D.A."/>
            <person name="Denef V.J."/>
            <person name="McMahon K.D."/>
            <person name="Konstantinidis K.T."/>
            <person name="Eloe-Fadrosh E.A."/>
            <person name="Kyrpides N.C."/>
            <person name="Woyke T."/>
        </authorList>
    </citation>
    <scope>NUCLEOTIDE SEQUENCE</scope>
    <source>
        <strain evidence="1">GVMAG-M-3300023184-167</strain>
    </source>
</reference>
<evidence type="ECO:0000313" key="1">
    <source>
        <dbReference type="EMBL" id="QHT83135.1"/>
    </source>
</evidence>